<proteinExistence type="predicted"/>
<evidence type="ECO:0000313" key="3">
    <source>
        <dbReference type="Proteomes" id="UP000746747"/>
    </source>
</evidence>
<evidence type="ECO:0000313" key="2">
    <source>
        <dbReference type="EMBL" id="CAG9537888.1"/>
    </source>
</evidence>
<dbReference type="EMBL" id="CAKAEH010001596">
    <property type="protein sequence ID" value="CAG9537888.1"/>
    <property type="molecule type" value="Genomic_DNA"/>
</dbReference>
<dbReference type="OrthoDB" id="5852617at2759"/>
<evidence type="ECO:0000256" key="1">
    <source>
        <dbReference type="SAM" id="Coils"/>
    </source>
</evidence>
<dbReference type="AlphaFoldDB" id="A0A8J2M8U9"/>
<reference evidence="2" key="1">
    <citation type="submission" date="2021-09" db="EMBL/GenBank/DDBJ databases">
        <authorList>
            <consortium name="Pathogen Informatics"/>
        </authorList>
    </citation>
    <scope>NUCLEOTIDE SEQUENCE</scope>
</reference>
<accession>A0A8J2M8U9</accession>
<keyword evidence="3" id="KW-1185">Reference proteome</keyword>
<keyword evidence="1" id="KW-0175">Coiled coil</keyword>
<feature type="coiled-coil region" evidence="1">
    <location>
        <begin position="30"/>
        <end position="64"/>
    </location>
</feature>
<name>A0A8J2M8U9_9BILA</name>
<protein>
    <submittedName>
        <fullName evidence="2">Uncharacterized protein</fullName>
    </submittedName>
</protein>
<organism evidence="2 3">
    <name type="scientific">Cercopithifilaria johnstoni</name>
    <dbReference type="NCBI Taxonomy" id="2874296"/>
    <lineage>
        <taxon>Eukaryota</taxon>
        <taxon>Metazoa</taxon>
        <taxon>Ecdysozoa</taxon>
        <taxon>Nematoda</taxon>
        <taxon>Chromadorea</taxon>
        <taxon>Rhabditida</taxon>
        <taxon>Spirurina</taxon>
        <taxon>Spiruromorpha</taxon>
        <taxon>Filarioidea</taxon>
        <taxon>Onchocercidae</taxon>
        <taxon>Cercopithifilaria</taxon>
    </lineage>
</organism>
<gene>
    <name evidence="2" type="ORF">CJOHNSTONI_LOCUS7648</name>
</gene>
<sequence>MTQLKSVECQNDLKIKRMKDYLRRMEVRRKKIVKDKLDTCERELRNVEANIIKVDAENRMLHEENRTLKRNLEKRHDANQNLHKSVLLVSELKDKLRKSEEAKEVILQQFHLLEMERDELMEAIYQGIHEVEKVNRLGDKFLASENTKAEDQIGEQKYDTAI</sequence>
<dbReference type="Proteomes" id="UP000746747">
    <property type="component" value="Unassembled WGS sequence"/>
</dbReference>
<comment type="caution">
    <text evidence="2">The sequence shown here is derived from an EMBL/GenBank/DDBJ whole genome shotgun (WGS) entry which is preliminary data.</text>
</comment>